<feature type="transmembrane region" description="Helical" evidence="14">
    <location>
        <begin position="209"/>
        <end position="229"/>
    </location>
</feature>
<gene>
    <name evidence="15" type="ORF">ACA1_295400</name>
</gene>
<evidence type="ECO:0000256" key="10">
    <source>
        <dbReference type="ARBA" id="ARBA00023209"/>
    </source>
</evidence>
<reference evidence="15 16" key="1">
    <citation type="journal article" date="2013" name="Genome Biol.">
        <title>Genome of Acanthamoeba castellanii highlights extensive lateral gene transfer and early evolution of tyrosine kinase signaling.</title>
        <authorList>
            <person name="Clarke M."/>
            <person name="Lohan A.J."/>
            <person name="Liu B."/>
            <person name="Lagkouvardos I."/>
            <person name="Roy S."/>
            <person name="Zafar N."/>
            <person name="Bertelli C."/>
            <person name="Schilde C."/>
            <person name="Kianianmomeni A."/>
            <person name="Burglin T.R."/>
            <person name="Frech C."/>
            <person name="Turcotte B."/>
            <person name="Kopec K.O."/>
            <person name="Synnott J.M."/>
            <person name="Choo C."/>
            <person name="Paponov I."/>
            <person name="Finkler A."/>
            <person name="Soon Heng Tan C."/>
            <person name="Hutchins A.P."/>
            <person name="Weinmeier T."/>
            <person name="Rattei T."/>
            <person name="Chu J.S."/>
            <person name="Gimenez G."/>
            <person name="Irimia M."/>
            <person name="Rigden D.J."/>
            <person name="Fitzpatrick D.A."/>
            <person name="Lorenzo-Morales J."/>
            <person name="Bateman A."/>
            <person name="Chiu C.H."/>
            <person name="Tang P."/>
            <person name="Hegemann P."/>
            <person name="Fromm H."/>
            <person name="Raoult D."/>
            <person name="Greub G."/>
            <person name="Miranda-Saavedra D."/>
            <person name="Chen N."/>
            <person name="Nash P."/>
            <person name="Ginger M.L."/>
            <person name="Horn M."/>
            <person name="Schaap P."/>
            <person name="Caler L."/>
            <person name="Loftus B."/>
        </authorList>
    </citation>
    <scope>NUCLEOTIDE SEQUENCE [LARGE SCALE GENOMIC DNA]</scope>
    <source>
        <strain evidence="15 16">Neff</strain>
    </source>
</reference>
<feature type="transmembrane region" description="Helical" evidence="14">
    <location>
        <begin position="133"/>
        <end position="152"/>
    </location>
</feature>
<keyword evidence="5" id="KW-0808">Transferase</keyword>
<dbReference type="AlphaFoldDB" id="L8HJR8"/>
<feature type="transmembrane region" description="Helical" evidence="14">
    <location>
        <begin position="432"/>
        <end position="451"/>
    </location>
</feature>
<comment type="subcellular location">
    <subcellularLocation>
        <location evidence="1">Membrane</location>
        <topology evidence="1">Multi-pass membrane protein</topology>
    </subcellularLocation>
</comment>
<dbReference type="Proteomes" id="UP000011083">
    <property type="component" value="Unassembled WGS sequence"/>
</dbReference>
<dbReference type="OrthoDB" id="406287at2759"/>
<evidence type="ECO:0000256" key="14">
    <source>
        <dbReference type="SAM" id="Phobius"/>
    </source>
</evidence>
<keyword evidence="11" id="KW-1208">Phospholipid metabolism</keyword>
<evidence type="ECO:0000313" key="16">
    <source>
        <dbReference type="Proteomes" id="UP000011083"/>
    </source>
</evidence>
<feature type="compositionally biased region" description="Basic and acidic residues" evidence="13">
    <location>
        <begin position="24"/>
        <end position="38"/>
    </location>
</feature>
<feature type="compositionally biased region" description="Basic and acidic residues" evidence="13">
    <location>
        <begin position="1"/>
        <end position="15"/>
    </location>
</feature>
<dbReference type="RefSeq" id="XP_004368210.1">
    <property type="nucleotide sequence ID" value="XM_004368153.1"/>
</dbReference>
<evidence type="ECO:0000256" key="5">
    <source>
        <dbReference type="ARBA" id="ARBA00022679"/>
    </source>
</evidence>
<evidence type="ECO:0000256" key="7">
    <source>
        <dbReference type="ARBA" id="ARBA00022989"/>
    </source>
</evidence>
<proteinExistence type="inferred from homology"/>
<keyword evidence="8" id="KW-0443">Lipid metabolism</keyword>
<protein>
    <recommendedName>
        <fullName evidence="3">Glycerophosphocholine acyltransferase 1</fullName>
    </recommendedName>
</protein>
<dbReference type="GO" id="GO:0016746">
    <property type="term" value="F:acyltransferase activity"/>
    <property type="evidence" value="ECO:0007669"/>
    <property type="project" value="UniProtKB-KW"/>
</dbReference>
<organism evidence="15 16">
    <name type="scientific">Acanthamoeba castellanii (strain ATCC 30010 / Neff)</name>
    <dbReference type="NCBI Taxonomy" id="1257118"/>
    <lineage>
        <taxon>Eukaryota</taxon>
        <taxon>Amoebozoa</taxon>
        <taxon>Discosea</taxon>
        <taxon>Longamoebia</taxon>
        <taxon>Centramoebida</taxon>
        <taxon>Acanthamoebidae</taxon>
        <taxon>Acanthamoeba</taxon>
    </lineage>
</organism>
<accession>L8HJR8</accession>
<evidence type="ECO:0000256" key="1">
    <source>
        <dbReference type="ARBA" id="ARBA00004141"/>
    </source>
</evidence>
<feature type="transmembrane region" description="Helical" evidence="14">
    <location>
        <begin position="182"/>
        <end position="203"/>
    </location>
</feature>
<evidence type="ECO:0000256" key="8">
    <source>
        <dbReference type="ARBA" id="ARBA00023098"/>
    </source>
</evidence>
<name>L8HJR8_ACACF</name>
<keyword evidence="9 14" id="KW-0472">Membrane</keyword>
<dbReference type="EMBL" id="KB007805">
    <property type="protein sequence ID" value="ELR25455.1"/>
    <property type="molecule type" value="Genomic_DNA"/>
</dbReference>
<sequence>MADAVHNEPEADIRAYEPQAADAQHLHDESEEQHHKSQNDSNATQPERAEDLALQIASGKVSKKSFFERFTVLWAQRKMIDKLKTSPHVKRATEFVGSGTNKLRERLINQQYIDKKKKELKEKMNMPPFVRTIDKLGFMMGILLMLVTEALLTKPNAMYQFYTVLMFPLMVFRFASYHRMKWHYFMLDFCYYCQILLLFFIYWHSSNPIYFQFVFCLSNGPLAGAIVMWKNSLVFHDIDKMISLFIHIYPPIVTYCLRWWHSDSFVVCRDADCSISWTASFWMPLMLYSFWQALYIFKTELMDKKKLDSDANIMTSLRWFIREDKPHPIYKALLVKGIRIKPLVLLVLIQFTYTMLTLIPMHFAYQNFYVHSAVLFFVFCACTWYGATFYFEVFSESYSKRLSTRLKSGTSEAKEKAKEKEKAKKGLPTKNSFLSFCSFFVPALTILYFLIERALAFAT</sequence>
<keyword evidence="4" id="KW-0444">Lipid biosynthesis</keyword>
<keyword evidence="16" id="KW-1185">Reference proteome</keyword>
<evidence type="ECO:0000256" key="4">
    <source>
        <dbReference type="ARBA" id="ARBA00022516"/>
    </source>
</evidence>
<feature type="transmembrane region" description="Helical" evidence="14">
    <location>
        <begin position="158"/>
        <end position="175"/>
    </location>
</feature>
<dbReference type="VEuPathDB" id="AmoebaDB:ACA1_295400"/>
<feature type="region of interest" description="Disordered" evidence="13">
    <location>
        <begin position="1"/>
        <end position="47"/>
    </location>
</feature>
<comment type="similarity">
    <text evidence="2">Belongs to the GPC1 family.</text>
</comment>
<feature type="transmembrane region" description="Helical" evidence="14">
    <location>
        <begin position="241"/>
        <end position="260"/>
    </location>
</feature>
<dbReference type="PANTHER" id="PTHR31201">
    <property type="entry name" value="OS01G0585100 PROTEIN"/>
    <property type="match status" value="1"/>
</dbReference>
<evidence type="ECO:0000256" key="3">
    <source>
        <dbReference type="ARBA" id="ARBA00019082"/>
    </source>
</evidence>
<evidence type="ECO:0000256" key="9">
    <source>
        <dbReference type="ARBA" id="ARBA00023136"/>
    </source>
</evidence>
<dbReference type="GeneID" id="14926512"/>
<keyword evidence="12" id="KW-0012">Acyltransferase</keyword>
<keyword evidence="7 14" id="KW-1133">Transmembrane helix</keyword>
<keyword evidence="6 14" id="KW-0812">Transmembrane</keyword>
<evidence type="ECO:0000256" key="2">
    <source>
        <dbReference type="ARBA" id="ARBA00006675"/>
    </source>
</evidence>
<evidence type="ECO:0000256" key="12">
    <source>
        <dbReference type="ARBA" id="ARBA00023315"/>
    </source>
</evidence>
<dbReference type="OMA" id="WKRRVPT"/>
<dbReference type="InterPro" id="IPR021261">
    <property type="entry name" value="GPCAT"/>
</dbReference>
<dbReference type="GO" id="GO:0016020">
    <property type="term" value="C:membrane"/>
    <property type="evidence" value="ECO:0007669"/>
    <property type="project" value="UniProtKB-SubCell"/>
</dbReference>
<evidence type="ECO:0000313" key="15">
    <source>
        <dbReference type="EMBL" id="ELR25455.1"/>
    </source>
</evidence>
<feature type="transmembrane region" description="Helical" evidence="14">
    <location>
        <begin position="369"/>
        <end position="391"/>
    </location>
</feature>
<dbReference type="GO" id="GO:0006656">
    <property type="term" value="P:phosphatidylcholine biosynthetic process"/>
    <property type="evidence" value="ECO:0007669"/>
    <property type="project" value="TreeGrafter"/>
</dbReference>
<dbReference type="KEGG" id="acan:ACA1_295400"/>
<dbReference type="Pfam" id="PF10998">
    <property type="entry name" value="DUF2838"/>
    <property type="match status" value="1"/>
</dbReference>
<evidence type="ECO:0000256" key="13">
    <source>
        <dbReference type="SAM" id="MobiDB-lite"/>
    </source>
</evidence>
<dbReference type="PANTHER" id="PTHR31201:SF1">
    <property type="entry name" value="GLYCEROPHOSPHOCHOLINE ACYLTRANSFERASE 1"/>
    <property type="match status" value="1"/>
</dbReference>
<evidence type="ECO:0000256" key="11">
    <source>
        <dbReference type="ARBA" id="ARBA00023264"/>
    </source>
</evidence>
<feature type="transmembrane region" description="Helical" evidence="14">
    <location>
        <begin position="280"/>
        <end position="297"/>
    </location>
</feature>
<evidence type="ECO:0000256" key="6">
    <source>
        <dbReference type="ARBA" id="ARBA00022692"/>
    </source>
</evidence>
<keyword evidence="10" id="KW-0594">Phospholipid biosynthesis</keyword>
<feature type="transmembrane region" description="Helical" evidence="14">
    <location>
        <begin position="343"/>
        <end position="363"/>
    </location>
</feature>